<evidence type="ECO:0000256" key="1">
    <source>
        <dbReference type="ARBA" id="ARBA00006594"/>
    </source>
</evidence>
<dbReference type="GO" id="GO:0008170">
    <property type="term" value="F:N-methyltransferase activity"/>
    <property type="evidence" value="ECO:0007669"/>
    <property type="project" value="InterPro"/>
</dbReference>
<dbReference type="HOGENOM" id="CLU_020164_1_3_7"/>
<accession>B8J8N6</accession>
<dbReference type="GO" id="GO:0003677">
    <property type="term" value="F:DNA binding"/>
    <property type="evidence" value="ECO:0007669"/>
    <property type="project" value="InterPro"/>
</dbReference>
<dbReference type="Pfam" id="PF01555">
    <property type="entry name" value="N6_N4_Mtase"/>
    <property type="match status" value="1"/>
</dbReference>
<dbReference type="GO" id="GO:0032259">
    <property type="term" value="P:methylation"/>
    <property type="evidence" value="ECO:0007669"/>
    <property type="project" value="UniProtKB-KW"/>
</dbReference>
<evidence type="ECO:0000256" key="5">
    <source>
        <dbReference type="ARBA" id="ARBA00022691"/>
    </source>
</evidence>
<evidence type="ECO:0000256" key="3">
    <source>
        <dbReference type="ARBA" id="ARBA00022603"/>
    </source>
</evidence>
<dbReference type="EMBL" id="CP001359">
    <property type="protein sequence ID" value="ACL67322.1"/>
    <property type="molecule type" value="Genomic_DNA"/>
</dbReference>
<keyword evidence="3 8" id="KW-0489">Methyltransferase</keyword>
<keyword evidence="4" id="KW-0808">Transferase</keyword>
<keyword evidence="5" id="KW-0949">S-adenosyl-L-methionine</keyword>
<dbReference type="REBASE" id="19924">
    <property type="entry name" value="M.Ade2CPORF4001P"/>
</dbReference>
<evidence type="ECO:0000313" key="9">
    <source>
        <dbReference type="Proteomes" id="UP000007089"/>
    </source>
</evidence>
<evidence type="ECO:0000256" key="4">
    <source>
        <dbReference type="ARBA" id="ARBA00022679"/>
    </source>
</evidence>
<dbReference type="Gene3D" id="3.40.50.150">
    <property type="entry name" value="Vaccinia Virus protein VP39"/>
    <property type="match status" value="1"/>
</dbReference>
<evidence type="ECO:0000256" key="6">
    <source>
        <dbReference type="ARBA" id="ARBA00047942"/>
    </source>
</evidence>
<protein>
    <recommendedName>
        <fullName evidence="2">site-specific DNA-methyltransferase (adenine-specific)</fullName>
        <ecNumber evidence="2">2.1.1.72</ecNumber>
    </recommendedName>
</protein>
<dbReference type="PROSITE" id="PS00092">
    <property type="entry name" value="N6_MTASE"/>
    <property type="match status" value="1"/>
</dbReference>
<dbReference type="InterPro" id="IPR002052">
    <property type="entry name" value="DNA_methylase_N6_adenine_CS"/>
</dbReference>
<reference evidence="8" key="1">
    <citation type="submission" date="2009-01" db="EMBL/GenBank/DDBJ databases">
        <title>Complete sequence of Anaeromyxobacter dehalogenans 2CP-1.</title>
        <authorList>
            <consortium name="US DOE Joint Genome Institute"/>
            <person name="Lucas S."/>
            <person name="Copeland A."/>
            <person name="Lapidus A."/>
            <person name="Glavina del Rio T."/>
            <person name="Dalin E."/>
            <person name="Tice H."/>
            <person name="Bruce D."/>
            <person name="Goodwin L."/>
            <person name="Pitluck S."/>
            <person name="Saunders E."/>
            <person name="Brettin T."/>
            <person name="Detter J.C."/>
            <person name="Han C."/>
            <person name="Larimer F."/>
            <person name="Land M."/>
            <person name="Hauser L."/>
            <person name="Kyrpides N."/>
            <person name="Ovchinnikova G."/>
            <person name="Beliaev A.S."/>
            <person name="Richardson P."/>
        </authorList>
    </citation>
    <scope>NUCLEOTIDE SEQUENCE</scope>
    <source>
        <strain evidence="8">2CP-1</strain>
    </source>
</reference>
<dbReference type="InterPro" id="IPR002941">
    <property type="entry name" value="DNA_methylase_N4/N6"/>
</dbReference>
<dbReference type="PRINTS" id="PR00506">
    <property type="entry name" value="D21N6MTFRASE"/>
</dbReference>
<dbReference type="EC" id="2.1.1.72" evidence="2"/>
<dbReference type="InterPro" id="IPR002295">
    <property type="entry name" value="N4/N6-MTase_EcoPI_Mod-like"/>
</dbReference>
<organism evidence="8 9">
    <name type="scientific">Anaeromyxobacter dehalogenans (strain ATCC BAA-258 / DSM 21875 / 2CP-1)</name>
    <dbReference type="NCBI Taxonomy" id="455488"/>
    <lineage>
        <taxon>Bacteria</taxon>
        <taxon>Pseudomonadati</taxon>
        <taxon>Myxococcota</taxon>
        <taxon>Myxococcia</taxon>
        <taxon>Myxococcales</taxon>
        <taxon>Cystobacterineae</taxon>
        <taxon>Anaeromyxobacteraceae</taxon>
        <taxon>Anaeromyxobacter</taxon>
    </lineage>
</organism>
<comment type="similarity">
    <text evidence="1">Belongs to the N(4)/N(6)-methyltransferase family.</text>
</comment>
<dbReference type="KEGG" id="acp:A2cp1_4001"/>
<evidence type="ECO:0000259" key="7">
    <source>
        <dbReference type="Pfam" id="PF01555"/>
    </source>
</evidence>
<dbReference type="InterPro" id="IPR029063">
    <property type="entry name" value="SAM-dependent_MTases_sf"/>
</dbReference>
<gene>
    <name evidence="8" type="ordered locus">A2cp1_4001</name>
</gene>
<evidence type="ECO:0000256" key="2">
    <source>
        <dbReference type="ARBA" id="ARBA00011900"/>
    </source>
</evidence>
<evidence type="ECO:0000313" key="8">
    <source>
        <dbReference type="EMBL" id="ACL67322.1"/>
    </source>
</evidence>
<dbReference type="SUPFAM" id="SSF53335">
    <property type="entry name" value="S-adenosyl-L-methionine-dependent methyltransferases"/>
    <property type="match status" value="1"/>
</dbReference>
<proteinExistence type="inferred from homology"/>
<keyword evidence="9" id="KW-1185">Reference proteome</keyword>
<sequence length="520" mass="59176">MVSLRSQFNSSVDVAYIDPPYNRGGNDFRYSDARYHDPNAEGKDAEYVSNEDGGRHTKWLNYMAPRLAMIRELMKDTGVIFVSINDIELFRLGMLMDEIFDEKNRIGIVCWKGSADNNPSRIAIEHEYVLCYAKRASELPKVWRPVNQELSQSLMEEFRRLKDAAKTQDDLAKSWKAFLKDNKASFERLGRYTAVDERGPYQVGYRVHNTHPAGYRYDIIHPVTKKPCRIPSNGYRYTESTMKRLIDEGRIIFGKTHEQIVQMKDYLDEYRDTLRSVVSLDARKGAYTLKALFGDKFDGFDYPKPVELIELLVGAAGGKDALVLDAFAGSGTTAHAVMRLNKIDGGRRRFILIEEGNGKDRYARTLIVPRLRKAAKRDDLKCDFRFLKTGRELDRDAILGLERDRIINVICQTDRTGVGGGGIKRVDRGRYVIGHNKRDEAIALVWNGRANSAVTVKIVDEALAEVAKFGLKTPLRIYGTVCRISETRSFTFCQIPDEILASLHYGPLEIETENDERTSA</sequence>
<feature type="domain" description="DNA methylase N-4/N-6" evidence="7">
    <location>
        <begin position="12"/>
        <end position="354"/>
    </location>
</feature>
<dbReference type="Proteomes" id="UP000007089">
    <property type="component" value="Chromosome"/>
</dbReference>
<name>B8J8N6_ANAD2</name>
<comment type="catalytic activity">
    <reaction evidence="6">
        <text>a 2'-deoxyadenosine in DNA + S-adenosyl-L-methionine = an N(6)-methyl-2'-deoxyadenosine in DNA + S-adenosyl-L-homocysteine + H(+)</text>
        <dbReference type="Rhea" id="RHEA:15197"/>
        <dbReference type="Rhea" id="RHEA-COMP:12418"/>
        <dbReference type="Rhea" id="RHEA-COMP:12419"/>
        <dbReference type="ChEBI" id="CHEBI:15378"/>
        <dbReference type="ChEBI" id="CHEBI:57856"/>
        <dbReference type="ChEBI" id="CHEBI:59789"/>
        <dbReference type="ChEBI" id="CHEBI:90615"/>
        <dbReference type="ChEBI" id="CHEBI:90616"/>
        <dbReference type="EC" id="2.1.1.72"/>
    </reaction>
</comment>
<dbReference type="AlphaFoldDB" id="B8J8N6"/>
<dbReference type="GO" id="GO:0009007">
    <property type="term" value="F:site-specific DNA-methyltransferase (adenine-specific) activity"/>
    <property type="evidence" value="ECO:0007669"/>
    <property type="project" value="UniProtKB-EC"/>
</dbReference>